<dbReference type="PROSITE" id="PS50994">
    <property type="entry name" value="INTEGRASE"/>
    <property type="match status" value="1"/>
</dbReference>
<comment type="caution">
    <text evidence="3">The sequence shown here is derived from an EMBL/GenBank/DDBJ whole genome shotgun (WGS) entry which is preliminary data.</text>
</comment>
<dbReference type="InterPro" id="IPR001584">
    <property type="entry name" value="Integrase_cat-core"/>
</dbReference>
<organism evidence="3 4">
    <name type="scientific">Trametes pubescens</name>
    <name type="common">White-rot fungus</name>
    <dbReference type="NCBI Taxonomy" id="154538"/>
    <lineage>
        <taxon>Eukaryota</taxon>
        <taxon>Fungi</taxon>
        <taxon>Dikarya</taxon>
        <taxon>Basidiomycota</taxon>
        <taxon>Agaricomycotina</taxon>
        <taxon>Agaricomycetes</taxon>
        <taxon>Polyporales</taxon>
        <taxon>Polyporaceae</taxon>
        <taxon>Trametes</taxon>
    </lineage>
</organism>
<protein>
    <recommendedName>
        <fullName evidence="2">Integrase catalytic domain-containing protein</fullName>
    </recommendedName>
</protein>
<proteinExistence type="predicted"/>
<dbReference type="Gene3D" id="2.40.50.40">
    <property type="match status" value="1"/>
</dbReference>
<gene>
    <name evidence="3" type="ORF">TRAPUB_1279</name>
</gene>
<sequence>MDFIGPFPSSHGYDYIRVIVCHLTSMVHLILVNTTNTADELAMIYLREVVRLHGLPKSIVSDRDSKFTSKFWRELHRLMGVKLLIFPNTSNYVLDLPPELKDRHIHLRFHVSLLRKHEANDNALFPQREAHTFYDFGADDSAEWLVDEIVGHEWPGQKCQFHVRWMLGDNTWEPYEHCKDLAALDEYCCLMGVKSWRSLPHKK</sequence>
<name>A0A1M2VJP9_TRAPU</name>
<evidence type="ECO:0000259" key="2">
    <source>
        <dbReference type="PROSITE" id="PS50994"/>
    </source>
</evidence>
<dbReference type="SUPFAM" id="SSF54160">
    <property type="entry name" value="Chromo domain-like"/>
    <property type="match status" value="1"/>
</dbReference>
<dbReference type="CDD" id="cd00024">
    <property type="entry name" value="CD_CSD"/>
    <property type="match status" value="1"/>
</dbReference>
<dbReference type="PANTHER" id="PTHR35046:SF26">
    <property type="entry name" value="RNA-DIRECTED DNA POLYMERASE"/>
    <property type="match status" value="1"/>
</dbReference>
<dbReference type="EMBL" id="MNAD01001116">
    <property type="protein sequence ID" value="OJT07825.1"/>
    <property type="molecule type" value="Genomic_DNA"/>
</dbReference>
<dbReference type="SUPFAM" id="SSF53098">
    <property type="entry name" value="Ribonuclease H-like"/>
    <property type="match status" value="1"/>
</dbReference>
<dbReference type="PANTHER" id="PTHR35046">
    <property type="entry name" value="ZINC KNUCKLE (CCHC-TYPE) FAMILY PROTEIN"/>
    <property type="match status" value="1"/>
</dbReference>
<dbReference type="Proteomes" id="UP000184267">
    <property type="component" value="Unassembled WGS sequence"/>
</dbReference>
<keyword evidence="4" id="KW-1185">Reference proteome</keyword>
<evidence type="ECO:0000256" key="1">
    <source>
        <dbReference type="ARBA" id="ARBA00022884"/>
    </source>
</evidence>
<feature type="domain" description="Integrase catalytic" evidence="2">
    <location>
        <begin position="1"/>
        <end position="85"/>
    </location>
</feature>
<accession>A0A1M2VJP9</accession>
<dbReference type="OrthoDB" id="3158924at2759"/>
<dbReference type="GO" id="GO:0003723">
    <property type="term" value="F:RNA binding"/>
    <property type="evidence" value="ECO:0007669"/>
    <property type="project" value="UniProtKB-KW"/>
</dbReference>
<dbReference type="Gene3D" id="3.30.420.10">
    <property type="entry name" value="Ribonuclease H-like superfamily/Ribonuclease H"/>
    <property type="match status" value="1"/>
</dbReference>
<evidence type="ECO:0000313" key="3">
    <source>
        <dbReference type="EMBL" id="OJT07825.1"/>
    </source>
</evidence>
<reference evidence="3 4" key="1">
    <citation type="submission" date="2016-10" db="EMBL/GenBank/DDBJ databases">
        <title>Genome sequence of the basidiomycete white-rot fungus Trametes pubescens.</title>
        <authorList>
            <person name="Makela M.R."/>
            <person name="Granchi Z."/>
            <person name="Peng M."/>
            <person name="De Vries R.P."/>
            <person name="Grigoriev I."/>
            <person name="Riley R."/>
            <person name="Hilden K."/>
        </authorList>
    </citation>
    <scope>NUCLEOTIDE SEQUENCE [LARGE SCALE GENOMIC DNA]</scope>
    <source>
        <strain evidence="3 4">FBCC735</strain>
    </source>
</reference>
<dbReference type="AlphaFoldDB" id="A0A1M2VJP9"/>
<dbReference type="InterPro" id="IPR036397">
    <property type="entry name" value="RNaseH_sf"/>
</dbReference>
<dbReference type="GO" id="GO:0015074">
    <property type="term" value="P:DNA integration"/>
    <property type="evidence" value="ECO:0007669"/>
    <property type="project" value="InterPro"/>
</dbReference>
<evidence type="ECO:0000313" key="4">
    <source>
        <dbReference type="Proteomes" id="UP000184267"/>
    </source>
</evidence>
<dbReference type="InterPro" id="IPR012337">
    <property type="entry name" value="RNaseH-like_sf"/>
</dbReference>
<keyword evidence="1" id="KW-0694">RNA-binding</keyword>
<dbReference type="STRING" id="154538.A0A1M2VJP9"/>
<dbReference type="GO" id="GO:0005634">
    <property type="term" value="C:nucleus"/>
    <property type="evidence" value="ECO:0007669"/>
    <property type="project" value="UniProtKB-ARBA"/>
</dbReference>
<dbReference type="InterPro" id="IPR016197">
    <property type="entry name" value="Chromo-like_dom_sf"/>
</dbReference>